<keyword evidence="4" id="KW-1185">Reference proteome</keyword>
<accession>C6XJZ4</accession>
<feature type="compositionally biased region" description="Polar residues" evidence="2">
    <location>
        <begin position="708"/>
        <end position="734"/>
    </location>
</feature>
<evidence type="ECO:0008006" key="5">
    <source>
        <dbReference type="Google" id="ProtNLM"/>
    </source>
</evidence>
<feature type="compositionally biased region" description="Basic and acidic residues" evidence="2">
    <location>
        <begin position="684"/>
        <end position="707"/>
    </location>
</feature>
<evidence type="ECO:0000313" key="4">
    <source>
        <dbReference type="Proteomes" id="UP000002745"/>
    </source>
</evidence>
<proteinExistence type="predicted"/>
<feature type="region of interest" description="Disordered" evidence="2">
    <location>
        <begin position="652"/>
        <end position="738"/>
    </location>
</feature>
<dbReference type="AlphaFoldDB" id="C6XJZ4"/>
<reference evidence="4" key="1">
    <citation type="journal article" date="2011" name="J. Bacteriol.">
        <title>Genome sequences of eight morphologically diverse alphaproteobacteria.</title>
        <authorList>
            <consortium name="US DOE Joint Genome Institute"/>
            <person name="Brown P.J."/>
            <person name="Kysela D.T."/>
            <person name="Buechlein A."/>
            <person name="Hemmerich C."/>
            <person name="Brun Y.V."/>
        </authorList>
    </citation>
    <scope>NUCLEOTIDE SEQUENCE [LARGE SCALE GENOMIC DNA]</scope>
    <source>
        <strain evidence="4">ATCC 49814 / DSM 5838 / IFAM 1418</strain>
    </source>
</reference>
<dbReference type="KEGG" id="hba:Hbal_1751"/>
<dbReference type="HOGENOM" id="CLU_333641_0_0_5"/>
<evidence type="ECO:0000256" key="2">
    <source>
        <dbReference type="SAM" id="MobiDB-lite"/>
    </source>
</evidence>
<feature type="coiled-coil region" evidence="1">
    <location>
        <begin position="568"/>
        <end position="595"/>
    </location>
</feature>
<dbReference type="OrthoDB" id="9807941at2"/>
<evidence type="ECO:0000313" key="3">
    <source>
        <dbReference type="EMBL" id="ACT59439.1"/>
    </source>
</evidence>
<dbReference type="eggNOG" id="COG3743">
    <property type="taxonomic scope" value="Bacteria"/>
</dbReference>
<dbReference type="RefSeq" id="WP_015827589.1">
    <property type="nucleotide sequence ID" value="NC_012982.1"/>
</dbReference>
<dbReference type="Proteomes" id="UP000002745">
    <property type="component" value="Chromosome"/>
</dbReference>
<protein>
    <recommendedName>
        <fullName evidence="5">NADH dehydrogenase subunit E</fullName>
    </recommendedName>
</protein>
<gene>
    <name evidence="3" type="ordered locus">Hbal_1751</name>
</gene>
<organism evidence="3 4">
    <name type="scientific">Hirschia baltica (strain ATCC 49814 / DSM 5838 / IFAM 1418)</name>
    <dbReference type="NCBI Taxonomy" id="582402"/>
    <lineage>
        <taxon>Bacteria</taxon>
        <taxon>Pseudomonadati</taxon>
        <taxon>Pseudomonadota</taxon>
        <taxon>Alphaproteobacteria</taxon>
        <taxon>Hyphomonadales</taxon>
        <taxon>Hyphomonadaceae</taxon>
        <taxon>Hirschia</taxon>
    </lineage>
</organism>
<dbReference type="STRING" id="582402.Hbal_1751"/>
<dbReference type="EMBL" id="CP001678">
    <property type="protein sequence ID" value="ACT59439.1"/>
    <property type="molecule type" value="Genomic_DNA"/>
</dbReference>
<feature type="compositionally biased region" description="Polar residues" evidence="2">
    <location>
        <begin position="652"/>
        <end position="664"/>
    </location>
</feature>
<evidence type="ECO:0000256" key="1">
    <source>
        <dbReference type="SAM" id="Coils"/>
    </source>
</evidence>
<sequence length="856" mass="97449">MIWLVTQILGWIFLGALAGGLIGWALHCRKCAHETEGLRKSLEKAYANNYVEPEELKVSGGIGHIPPNAKSYVSVADERYTDLLTQLSAEKEEVAGLKARLSLVGATGKQSFSHNYTGMTAFSGSQDIADKDGEIKWRNRYLESRVRFLESKVSDLEITASNSVLDLEDANAKPVPSVSDLLMDVEDLPLDVLAEESLTSNVNSVSDAPTSIASAEGLKRSEIFANKDLSANHTLLNGVSSSEESEAIAEYKSGLSVQEHEKVAKHSEELSLVEVQSLIWRNRYLEGRVQYLEEDKNAVQDDNSSSMLTNDMENIDPISPFIESLDGESEVVSNNLEIHNDEDIERLRWRTRYLEGRIRFLEEEAADAALAFEKSKIHESLQHFDPILEKERTKKERVDWRNQYLEEKLEILSAAQVSESSEKPSAAIPIKETEGFALKHRAKWREMYLEERISYAQEKLAEEKLKQPKVRELVTDLGMDRLRWRSSYLETRLENSSKNSQPSKDVSDTKVERIETIVEKTVVKSDVKDLTELAKLRWRERYLKALLERQVDNPVQSDEIQVSDAPANEFEEAYLKEIEAELKRLEWRNRFLGGRVKYLEENLSHSNAELETVRSNASSKQVEDVYGDESDTARLKWRNSYLMGRIGYLEDNTSSEPQSFVKSVQTDKKPGDELDNLEALSELKQNRSERLSQDSSTQKESDAEKQNKNFSEFSASYKNESSNSRKAKSRTGTGKNDAPQLTAEAFQTSFKSSEYFVEGDQTTGRPAYLTKPLLGEVDDLREIAGVGPKIERILHDLGIYHFYQIAAWTRREVEWVDNYLTFKGRIDRENWIEQCKMLARGEATDGQRKYRAGKHI</sequence>
<name>C6XJZ4_HIRBI</name>
<keyword evidence="1" id="KW-0175">Coiled coil</keyword>